<dbReference type="STRING" id="858640.A3K86_13305"/>
<dbReference type="NCBIfam" id="TIGR03504">
    <property type="entry name" value="FimV_Cterm"/>
    <property type="match status" value="1"/>
</dbReference>
<feature type="compositionally biased region" description="Acidic residues" evidence="1">
    <location>
        <begin position="1330"/>
        <end position="1339"/>
    </location>
</feature>
<dbReference type="InterPro" id="IPR020012">
    <property type="entry name" value="LysM_FimV"/>
</dbReference>
<feature type="compositionally biased region" description="Acidic residues" evidence="1">
    <location>
        <begin position="1290"/>
        <end position="1310"/>
    </location>
</feature>
<feature type="compositionally biased region" description="Acidic residues" evidence="1">
    <location>
        <begin position="505"/>
        <end position="514"/>
    </location>
</feature>
<feature type="compositionally biased region" description="Low complexity" evidence="1">
    <location>
        <begin position="198"/>
        <end position="207"/>
    </location>
</feature>
<feature type="compositionally biased region" description="Polar residues" evidence="1">
    <location>
        <begin position="153"/>
        <end position="163"/>
    </location>
</feature>
<dbReference type="RefSeq" id="WP_068331790.1">
    <property type="nucleotide sequence ID" value="NZ_LVHF01000028.1"/>
</dbReference>
<feature type="compositionally biased region" description="Low complexity" evidence="1">
    <location>
        <begin position="839"/>
        <end position="861"/>
    </location>
</feature>
<feature type="compositionally biased region" description="Polar residues" evidence="1">
    <location>
        <begin position="1318"/>
        <end position="1327"/>
    </location>
</feature>
<dbReference type="OrthoDB" id="5298707at2"/>
<keyword evidence="3" id="KW-1185">Reference proteome</keyword>
<dbReference type="Gene3D" id="1.20.58.2200">
    <property type="match status" value="1"/>
</dbReference>
<feature type="region of interest" description="Disordered" evidence="1">
    <location>
        <begin position="1237"/>
        <end position="1442"/>
    </location>
</feature>
<feature type="region of interest" description="Disordered" evidence="1">
    <location>
        <begin position="1631"/>
        <end position="1689"/>
    </location>
</feature>
<dbReference type="InterPro" id="IPR020011">
    <property type="entry name" value="FimV_C"/>
</dbReference>
<dbReference type="InterPro" id="IPR038440">
    <property type="entry name" value="FimV_C_sf"/>
</dbReference>
<evidence type="ECO:0000313" key="2">
    <source>
        <dbReference type="EMBL" id="OAN13559.1"/>
    </source>
</evidence>
<feature type="region of interest" description="Disordered" evidence="1">
    <location>
        <begin position="1454"/>
        <end position="1473"/>
    </location>
</feature>
<feature type="compositionally biased region" description="Polar residues" evidence="1">
    <location>
        <begin position="1244"/>
        <end position="1265"/>
    </location>
</feature>
<name>A0A178K897_9GAMM</name>
<feature type="compositionally biased region" description="Low complexity" evidence="1">
    <location>
        <begin position="475"/>
        <end position="486"/>
    </location>
</feature>
<feature type="region of interest" description="Disordered" evidence="1">
    <location>
        <begin position="357"/>
        <end position="377"/>
    </location>
</feature>
<protein>
    <recommendedName>
        <fullName evidence="4">EH domain-containing protein</fullName>
    </recommendedName>
</protein>
<gene>
    <name evidence="2" type="ORF">A3K86_13305</name>
</gene>
<comment type="caution">
    <text evidence="2">The sequence shown here is derived from an EMBL/GenBank/DDBJ whole genome shotgun (WGS) entry which is preliminary data.</text>
</comment>
<feature type="compositionally biased region" description="Polar residues" evidence="1">
    <location>
        <begin position="1503"/>
        <end position="1524"/>
    </location>
</feature>
<feature type="compositionally biased region" description="Acidic residues" evidence="1">
    <location>
        <begin position="1350"/>
        <end position="1360"/>
    </location>
</feature>
<evidence type="ECO:0000256" key="1">
    <source>
        <dbReference type="SAM" id="MobiDB-lite"/>
    </source>
</evidence>
<reference evidence="2 3" key="1">
    <citation type="submission" date="2016-03" db="EMBL/GenBank/DDBJ databases">
        <title>Photobacterium proteolyticum sp. nov. a protease producing bacterium isolated from ocean sediments of Laizhou Bay.</title>
        <authorList>
            <person name="Li Y."/>
        </authorList>
    </citation>
    <scope>NUCLEOTIDE SEQUENCE [LARGE SCALE GENOMIC DNA]</scope>
    <source>
        <strain evidence="2 3">R-40508</strain>
    </source>
</reference>
<evidence type="ECO:0000313" key="3">
    <source>
        <dbReference type="Proteomes" id="UP000078503"/>
    </source>
</evidence>
<proteinExistence type="predicted"/>
<evidence type="ECO:0008006" key="4">
    <source>
        <dbReference type="Google" id="ProtNLM"/>
    </source>
</evidence>
<sequence>MPDVSNLIKRFILPAFIATTAIHFSAQANTVRIIGPEEDQPLPRVSERYREASAASVSPDVGSSYQYGPTRSNETLWGIASAYRPSSSVSVYQVIGAIYRANPNAFENSNIHGLIPGSRLNMPTLTQIRRENTDAVKLRLEQDQRSRPAPATRTASANRNTQPAANASSRSTSTRPTNTNAATNTQASRSTPPAQTRTASVAPASTTAPAAVEAATVESATVEARSSTQVAESETALIPAKPEKMAGQLQEQLDASDVQITKLLESNHLLRVRLSEMQHEVAALRDQQSDDEVLRDEIKDFLAQQKAIVVQPEVKEPSMLDSLAANPWALAAAAFIPGALIAGVVSYLLFGRRKEEKGDEAKSLEGPETTEPAMIPPADPMLAAADAASDDSDLALSDGDDIDDLFAQDDALFDSPEDSLYSPDLKEDDDTLDLGSDDFDIDTSIGAASSISVTGDDKALGLEDMERALDEMDQSSELSSDEALAAMWEQSLQDGSDEQPNFDLSAEDDSESNEALENGMLDQSLLDDLLAEVEQEDSASSVVEDSASDNSNDVVAQDELDALFANFDSPEQAVSDEIAEQAAIDEALAQASAMADPEAGLLAGDSTAGEKAQEAKAEAVFSSADTAADVALPDDVFSEVDDDALLDETLLDETLLDETSTALLDELMDDDDLGLDNESNIEISEDSTALLDELLNEDEQESSLFNSDIEIDENSTALLDELVGDDEDDELDPELGSLVNDFDDIESNDVNIDELVIDENSTELLDELLGDELDSSTSLPGFDDQDLFDSPVEQTEAEAQPLQDQSIAGDQTVDNSDIDDLLAQMAEPEFAPVAEDQSEPSVESQAEPEPAPESQFQQPSQLTHIDEQEPAVESATELDVLESSELNDTLQQLESELAPIDSELPDASEEQSEEAVAEQLEGELTALDTEALLADDMLDTNVAEDSTFEVHEPLADEERNAFLDAFADNPIDSLDTSLASNASSPVLDTELDPEFEPVAGADSVDVAAEDNEDADFAPESTVFNDILNDALATDSNDTAPQADELFEANLEPDPSADVNSSDEPEFSAEDLFKHQDKELEPELAVDDLDALFAETSSPESTLAPSDEDALLAEVEELFNEHGADAGDDTLPQTDEAVSTEHDVQAANDTAEEVELTAEAEVAEQQQPALEQDTHSQGGQDLSQADLEQYTQQGFPVGRSVDEWLEEMEHEDAQAEHDSSDTSLNENALSDIEAAEAVVPEHTTSEQSASEYSVPDTTVSEPSQTELAPESTELAPQGESEPVLDLADFPEFTEEDAFNDLEALDEEDASASDDKVEPQSHQADSFISDNDLPEFDEESAWSDPEAGPLEPEVEVEQDDPAMLDNVVKQLQQAAEAAQGSHHSHDAESVAHELAPEPSLQSEPQVEEHADLQHKEASSLSHEKTNESEAEFAADEPTAFDVAKADKGFEFETIDPASLPEFSEDEALQASFDEQHELEQYDIEQGIAPELESELKQESEPEFDNQASNQVETASPVETDSNVVPTSPQPVPTMEQALVDSAGLDMDALLTDPDSLMLDQPVAGDAQPEVESEIDLSAFDPQVDEQVAQNQLDNTIPIGIDDIESQERDQLLFNEEPVLDDDAFDVPDDEAEVWATASEEPSLASEDWSEQPQMQVEEVDRFDANSLLDDLDDDAVEAQSNSEQIDEPSLLADEEVELYPEADSELLEEQDSVAAKPYISIDELLKESELEHQEMDIDSEPLNLEVGLDEFPDILSDVPAYDVDSQGEYASKLDLAKAYLEMNDSEGAADLLQDIAQNGDAQSADEAKALLAKVR</sequence>
<feature type="compositionally biased region" description="Low complexity" evidence="1">
    <location>
        <begin position="164"/>
        <end position="191"/>
    </location>
</feature>
<dbReference type="Proteomes" id="UP000078503">
    <property type="component" value="Unassembled WGS sequence"/>
</dbReference>
<feature type="compositionally biased region" description="Acidic residues" evidence="1">
    <location>
        <begin position="903"/>
        <end position="916"/>
    </location>
</feature>
<feature type="compositionally biased region" description="Polar residues" evidence="1">
    <location>
        <begin position="802"/>
        <end position="815"/>
    </location>
</feature>
<feature type="region of interest" description="Disordered" evidence="1">
    <location>
        <begin position="1157"/>
        <end position="1179"/>
    </location>
</feature>
<feature type="region of interest" description="Disordered" evidence="1">
    <location>
        <begin position="467"/>
        <end position="521"/>
    </location>
</feature>
<feature type="region of interest" description="Disordered" evidence="1">
    <location>
        <begin position="774"/>
        <end position="918"/>
    </location>
</feature>
<dbReference type="EMBL" id="LVHF01000028">
    <property type="protein sequence ID" value="OAN13559.1"/>
    <property type="molecule type" value="Genomic_DNA"/>
</dbReference>
<feature type="compositionally biased region" description="Basic and acidic residues" evidence="1">
    <location>
        <begin position="1404"/>
        <end position="1425"/>
    </location>
</feature>
<feature type="compositionally biased region" description="Basic and acidic residues" evidence="1">
    <location>
        <begin position="1381"/>
        <end position="1393"/>
    </location>
</feature>
<feature type="region of interest" description="Disordered" evidence="1">
    <location>
        <begin position="1486"/>
        <end position="1529"/>
    </location>
</feature>
<organism evidence="2 3">
    <name type="scientific">Photobacterium jeanii</name>
    <dbReference type="NCBI Taxonomy" id="858640"/>
    <lineage>
        <taxon>Bacteria</taxon>
        <taxon>Pseudomonadati</taxon>
        <taxon>Pseudomonadota</taxon>
        <taxon>Gammaproteobacteria</taxon>
        <taxon>Vibrionales</taxon>
        <taxon>Vibrionaceae</taxon>
        <taxon>Photobacterium</taxon>
    </lineage>
</organism>
<feature type="compositionally biased region" description="Low complexity" evidence="1">
    <location>
        <begin position="538"/>
        <end position="555"/>
    </location>
</feature>
<feature type="region of interest" description="Disordered" evidence="1">
    <location>
        <begin position="533"/>
        <end position="555"/>
    </location>
</feature>
<feature type="region of interest" description="Disordered" evidence="1">
    <location>
        <begin position="138"/>
        <end position="207"/>
    </location>
</feature>
<accession>A0A178K897</accession>
<feature type="region of interest" description="Disordered" evidence="1">
    <location>
        <begin position="413"/>
        <end position="433"/>
    </location>
</feature>
<feature type="compositionally biased region" description="Polar residues" evidence="1">
    <location>
        <begin position="884"/>
        <end position="894"/>
    </location>
</feature>
<dbReference type="NCBIfam" id="TIGR03505">
    <property type="entry name" value="FimV_core"/>
    <property type="match status" value="1"/>
</dbReference>